<dbReference type="SUPFAM" id="SSF81345">
    <property type="entry name" value="ABC transporter involved in vitamin B12 uptake, BtuC"/>
    <property type="match status" value="1"/>
</dbReference>
<evidence type="ECO:0000256" key="2">
    <source>
        <dbReference type="ARBA" id="ARBA00007935"/>
    </source>
</evidence>
<dbReference type="AlphaFoldDB" id="A0AAW9SBR4"/>
<dbReference type="EMBL" id="JBDKWZ010000011">
    <property type="protein sequence ID" value="MEN7549898.1"/>
    <property type="molecule type" value="Genomic_DNA"/>
</dbReference>
<feature type="transmembrane region" description="Helical" evidence="8">
    <location>
        <begin position="130"/>
        <end position="147"/>
    </location>
</feature>
<dbReference type="CDD" id="cd06550">
    <property type="entry name" value="TM_ABC_iron-siderophores_like"/>
    <property type="match status" value="1"/>
</dbReference>
<evidence type="ECO:0000256" key="1">
    <source>
        <dbReference type="ARBA" id="ARBA00004651"/>
    </source>
</evidence>
<gene>
    <name evidence="9" type="ORF">AAG747_18380</name>
</gene>
<evidence type="ECO:0000256" key="6">
    <source>
        <dbReference type="ARBA" id="ARBA00022989"/>
    </source>
</evidence>
<dbReference type="PANTHER" id="PTHR30472:SF25">
    <property type="entry name" value="ABC TRANSPORTER PERMEASE PROTEIN MJ0876-RELATED"/>
    <property type="match status" value="1"/>
</dbReference>
<keyword evidence="5 8" id="KW-0812">Transmembrane</keyword>
<sequence length="347" mass="36728">MNKTTLILLALSGLLGLSVLWSLSVGAVDISSGQVVSVFLQKLLDVSWMDFSDQQARVLMDIRFPRILFSVAIGGGLGISGAAMQGLFRNPLVEPGLIGVSSGAALMAVLLIVFGSLLPAEIFEQWKNNLQPLVAFVGGLITTLLVYRLSRRNGKTQVTLLILSGVAINAILGASIGLALYFADDQALRSYTFWSMGDLGGASWSKAGLSIPLVCVPALFLVFFYKPLNALALGEAEAWHLGVSVEKVKYVIIGLSALSIGASVAVAGMIGFVGLVVPHILRVTFGPNHQLILPGSMITGALLLNLADLFARTVVAPSEIPIGIVTACIGGPFFLWLLMNVNQKRLV</sequence>
<comment type="caution">
    <text evidence="9">The sequence shown here is derived from an EMBL/GenBank/DDBJ whole genome shotgun (WGS) entry which is preliminary data.</text>
</comment>
<dbReference type="Gene3D" id="1.10.3470.10">
    <property type="entry name" value="ABC transporter involved in vitamin B12 uptake, BtuC"/>
    <property type="match status" value="1"/>
</dbReference>
<dbReference type="InterPro" id="IPR037294">
    <property type="entry name" value="ABC_BtuC-like"/>
</dbReference>
<evidence type="ECO:0000256" key="4">
    <source>
        <dbReference type="ARBA" id="ARBA00022475"/>
    </source>
</evidence>
<reference evidence="9 10" key="1">
    <citation type="submission" date="2024-04" db="EMBL/GenBank/DDBJ databases">
        <title>Novel genus in family Flammeovirgaceae.</title>
        <authorList>
            <person name="Nguyen T.H."/>
            <person name="Vuong T.Q."/>
            <person name="Le H."/>
            <person name="Kim S.-G."/>
        </authorList>
    </citation>
    <scope>NUCLEOTIDE SEQUENCE [LARGE SCALE GENOMIC DNA]</scope>
    <source>
        <strain evidence="9 10">JCM 23209</strain>
    </source>
</reference>
<evidence type="ECO:0000256" key="8">
    <source>
        <dbReference type="SAM" id="Phobius"/>
    </source>
</evidence>
<keyword evidence="4" id="KW-1003">Cell membrane</keyword>
<feature type="transmembrane region" description="Helical" evidence="8">
    <location>
        <begin position="322"/>
        <end position="339"/>
    </location>
</feature>
<feature type="transmembrane region" description="Helical" evidence="8">
    <location>
        <begin position="96"/>
        <end position="118"/>
    </location>
</feature>
<feature type="transmembrane region" description="Helical" evidence="8">
    <location>
        <begin position="203"/>
        <end position="225"/>
    </location>
</feature>
<keyword evidence="10" id="KW-1185">Reference proteome</keyword>
<keyword evidence="7 8" id="KW-0472">Membrane</keyword>
<feature type="transmembrane region" description="Helical" evidence="8">
    <location>
        <begin position="159"/>
        <end position="183"/>
    </location>
</feature>
<feature type="transmembrane region" description="Helical" evidence="8">
    <location>
        <begin position="250"/>
        <end position="277"/>
    </location>
</feature>
<proteinExistence type="inferred from homology"/>
<dbReference type="GO" id="GO:0022857">
    <property type="term" value="F:transmembrane transporter activity"/>
    <property type="evidence" value="ECO:0007669"/>
    <property type="project" value="InterPro"/>
</dbReference>
<keyword evidence="6 8" id="KW-1133">Transmembrane helix</keyword>
<evidence type="ECO:0000256" key="3">
    <source>
        <dbReference type="ARBA" id="ARBA00022448"/>
    </source>
</evidence>
<dbReference type="Pfam" id="PF01032">
    <property type="entry name" value="FecCD"/>
    <property type="match status" value="1"/>
</dbReference>
<feature type="transmembrane region" description="Helical" evidence="8">
    <location>
        <begin position="67"/>
        <end position="84"/>
    </location>
</feature>
<dbReference type="FunFam" id="1.10.3470.10:FF:000001">
    <property type="entry name" value="Vitamin B12 ABC transporter permease BtuC"/>
    <property type="match status" value="1"/>
</dbReference>
<accession>A0AAW9SBR4</accession>
<dbReference type="RefSeq" id="WP_346822676.1">
    <property type="nucleotide sequence ID" value="NZ_JBDKWZ010000011.1"/>
</dbReference>
<comment type="similarity">
    <text evidence="2">Belongs to the binding-protein-dependent transport system permease family. FecCD subfamily.</text>
</comment>
<dbReference type="GO" id="GO:0005886">
    <property type="term" value="C:plasma membrane"/>
    <property type="evidence" value="ECO:0007669"/>
    <property type="project" value="UniProtKB-SubCell"/>
</dbReference>
<organism evidence="9 10">
    <name type="scientific">Rapidithrix thailandica</name>
    <dbReference type="NCBI Taxonomy" id="413964"/>
    <lineage>
        <taxon>Bacteria</taxon>
        <taxon>Pseudomonadati</taxon>
        <taxon>Bacteroidota</taxon>
        <taxon>Cytophagia</taxon>
        <taxon>Cytophagales</taxon>
        <taxon>Flammeovirgaceae</taxon>
        <taxon>Rapidithrix</taxon>
    </lineage>
</organism>
<evidence type="ECO:0000256" key="5">
    <source>
        <dbReference type="ARBA" id="ARBA00022692"/>
    </source>
</evidence>
<dbReference type="PANTHER" id="PTHR30472">
    <property type="entry name" value="FERRIC ENTEROBACTIN TRANSPORT SYSTEM PERMEASE PROTEIN"/>
    <property type="match status" value="1"/>
</dbReference>
<evidence type="ECO:0000256" key="7">
    <source>
        <dbReference type="ARBA" id="ARBA00023136"/>
    </source>
</evidence>
<keyword evidence="3" id="KW-0813">Transport</keyword>
<evidence type="ECO:0000313" key="9">
    <source>
        <dbReference type="EMBL" id="MEN7549898.1"/>
    </source>
</evidence>
<name>A0AAW9SBR4_9BACT</name>
<dbReference type="InterPro" id="IPR000522">
    <property type="entry name" value="ABC_transptr_permease_BtuC"/>
</dbReference>
<evidence type="ECO:0000313" key="10">
    <source>
        <dbReference type="Proteomes" id="UP001403385"/>
    </source>
</evidence>
<protein>
    <submittedName>
        <fullName evidence="9">Iron ABC transporter permease</fullName>
    </submittedName>
</protein>
<dbReference type="GO" id="GO:0033214">
    <property type="term" value="P:siderophore-iron import into cell"/>
    <property type="evidence" value="ECO:0007669"/>
    <property type="project" value="TreeGrafter"/>
</dbReference>
<comment type="subcellular location">
    <subcellularLocation>
        <location evidence="1">Cell membrane</location>
        <topology evidence="1">Multi-pass membrane protein</topology>
    </subcellularLocation>
</comment>
<dbReference type="Proteomes" id="UP001403385">
    <property type="component" value="Unassembled WGS sequence"/>
</dbReference>